<reference evidence="1 2" key="1">
    <citation type="journal article" date="2022" name="bioRxiv">
        <title>An ancient truncated duplication of the anti-Mullerian hormone receptor type 2 gene is a potential conserved master sex determinant in the Pangasiidae catfish family.</title>
        <authorList>
            <person name="Wen M."/>
            <person name="Pan Q."/>
            <person name="Jouanno E."/>
            <person name="Montfort J."/>
            <person name="Zahm M."/>
            <person name="Cabau C."/>
            <person name="Klopp C."/>
            <person name="Iampietro C."/>
            <person name="Roques C."/>
            <person name="Bouchez O."/>
            <person name="Castinel A."/>
            <person name="Donnadieu C."/>
            <person name="Parrinello H."/>
            <person name="Poncet C."/>
            <person name="Belmonte E."/>
            <person name="Gautier V."/>
            <person name="Avarre J.-C."/>
            <person name="Dugue R."/>
            <person name="Gustiano R."/>
            <person name="Ha T.T.T."/>
            <person name="Campet M."/>
            <person name="Sriphairoj K."/>
            <person name="Ribolli J."/>
            <person name="de Almeida F.L."/>
            <person name="Desvignes T."/>
            <person name="Postlethwait J.H."/>
            <person name="Bucao C.F."/>
            <person name="Robinson-Rechavi M."/>
            <person name="Bobe J."/>
            <person name="Herpin A."/>
            <person name="Guiguen Y."/>
        </authorList>
    </citation>
    <scope>NUCLEOTIDE SEQUENCE [LARGE SCALE GENOMIC DNA]</scope>
    <source>
        <strain evidence="1">YG-Dec2019</strain>
    </source>
</reference>
<dbReference type="EMBL" id="CM040474">
    <property type="protein sequence ID" value="MCI4391088.1"/>
    <property type="molecule type" value="Genomic_DNA"/>
</dbReference>
<name>A0ACC5XIC3_PANGG</name>
<accession>A0ACC5XIC3</accession>
<proteinExistence type="predicted"/>
<organism evidence="1 2">
    <name type="scientific">Pangasianodon gigas</name>
    <name type="common">Mekong giant catfish</name>
    <name type="synonym">Pangasius gigas</name>
    <dbReference type="NCBI Taxonomy" id="30993"/>
    <lineage>
        <taxon>Eukaryota</taxon>
        <taxon>Metazoa</taxon>
        <taxon>Chordata</taxon>
        <taxon>Craniata</taxon>
        <taxon>Vertebrata</taxon>
        <taxon>Euteleostomi</taxon>
        <taxon>Actinopterygii</taxon>
        <taxon>Neopterygii</taxon>
        <taxon>Teleostei</taxon>
        <taxon>Ostariophysi</taxon>
        <taxon>Siluriformes</taxon>
        <taxon>Pangasiidae</taxon>
        <taxon>Pangasianodon</taxon>
    </lineage>
</organism>
<evidence type="ECO:0000313" key="2">
    <source>
        <dbReference type="Proteomes" id="UP000829447"/>
    </source>
</evidence>
<comment type="caution">
    <text evidence="1">The sequence shown here is derived from an EMBL/GenBank/DDBJ whole genome shotgun (WGS) entry which is preliminary data.</text>
</comment>
<evidence type="ECO:0000313" key="1">
    <source>
        <dbReference type="EMBL" id="MCI4391088.1"/>
    </source>
</evidence>
<keyword evidence="2" id="KW-1185">Reference proteome</keyword>
<dbReference type="Proteomes" id="UP000829447">
    <property type="component" value="Linkage Group LG21"/>
</dbReference>
<sequence>MLIGCGFPASHCLILIYFPAFISAVSYLIYRLSSEQKNTFCKNPDDSSVAHLETIISPSGQNLLVSGWFGWFGRALFCGFSSVLPYVPALHCMKLPLVRATDIEELCKEKHGAAWREHCRRVPYKLLPYIY</sequence>
<protein>
    <submittedName>
        <fullName evidence="1">Uncharacterized protein</fullName>
    </submittedName>
</protein>
<gene>
    <name evidence="1" type="ORF">PGIGA_G00130280</name>
</gene>